<comment type="caution">
    <text evidence="8">The sequence shown here is derived from an EMBL/GenBank/DDBJ whole genome shotgun (WGS) entry which is preliminary data.</text>
</comment>
<feature type="binding site" evidence="6">
    <location>
        <position position="290"/>
    </location>
    <ligand>
        <name>S-adenosyl-L-methionine</name>
        <dbReference type="ChEBI" id="CHEBI:59789"/>
    </ligand>
</feature>
<evidence type="ECO:0000256" key="3">
    <source>
        <dbReference type="ARBA" id="ARBA00022679"/>
    </source>
</evidence>
<evidence type="ECO:0000256" key="5">
    <source>
        <dbReference type="ARBA" id="ARBA00023014"/>
    </source>
</evidence>
<evidence type="ECO:0000256" key="7">
    <source>
        <dbReference type="PROSITE-ProRule" id="PRU10015"/>
    </source>
</evidence>
<feature type="active site" evidence="7">
    <location>
        <position position="368"/>
    </location>
</feature>
<dbReference type="InterPro" id="IPR012340">
    <property type="entry name" value="NA-bd_OB-fold"/>
</dbReference>
<dbReference type="Pfam" id="PF05958">
    <property type="entry name" value="tRNA_U5-meth_tr"/>
    <property type="match status" value="1"/>
</dbReference>
<feature type="active site" description="Nucleophile" evidence="6">
    <location>
        <position position="368"/>
    </location>
</feature>
<keyword evidence="1" id="KW-0408">Iron</keyword>
<evidence type="ECO:0000313" key="9">
    <source>
        <dbReference type="Proteomes" id="UP001477870"/>
    </source>
</evidence>
<keyword evidence="2 6" id="KW-0489">Methyltransferase</keyword>
<evidence type="ECO:0000256" key="6">
    <source>
        <dbReference type="PROSITE-ProRule" id="PRU01024"/>
    </source>
</evidence>
<dbReference type="RefSeq" id="WP_342848533.1">
    <property type="nucleotide sequence ID" value="NZ_JBBMQO010000006.1"/>
</dbReference>
<keyword evidence="1" id="KW-0004">4Fe-4S</keyword>
<keyword evidence="5" id="KW-0411">Iron-sulfur</keyword>
<dbReference type="InterPro" id="IPR010280">
    <property type="entry name" value="U5_MeTrfase_fam"/>
</dbReference>
<name>A0ABU9T7S6_9HYPH</name>
<dbReference type="PROSITE" id="PS51687">
    <property type="entry name" value="SAM_MT_RNA_M5U"/>
    <property type="match status" value="1"/>
</dbReference>
<dbReference type="InterPro" id="IPR029063">
    <property type="entry name" value="SAM-dependent_MTases_sf"/>
</dbReference>
<dbReference type="InterPro" id="IPR030390">
    <property type="entry name" value="MeTrfase_TrmA_AS"/>
</dbReference>
<dbReference type="Proteomes" id="UP001477870">
    <property type="component" value="Unassembled WGS sequence"/>
</dbReference>
<keyword evidence="3 6" id="KW-0808">Transferase</keyword>
<protein>
    <submittedName>
        <fullName evidence="8">RNA methyltransferase</fullName>
    </submittedName>
</protein>
<proteinExistence type="inferred from homology"/>
<dbReference type="PANTHER" id="PTHR11061">
    <property type="entry name" value="RNA M5U METHYLTRANSFERASE"/>
    <property type="match status" value="1"/>
</dbReference>
<organism evidence="8 9">
    <name type="scientific">Ahrensia kielensis</name>
    <dbReference type="NCBI Taxonomy" id="76980"/>
    <lineage>
        <taxon>Bacteria</taxon>
        <taxon>Pseudomonadati</taxon>
        <taxon>Pseudomonadota</taxon>
        <taxon>Alphaproteobacteria</taxon>
        <taxon>Hyphomicrobiales</taxon>
        <taxon>Ahrensiaceae</taxon>
        <taxon>Ahrensia</taxon>
    </lineage>
</organism>
<dbReference type="PANTHER" id="PTHR11061:SF49">
    <property type="entry name" value="23S RRNA (URACIL(1939)-C(5))-METHYLTRANSFERASE RLMD"/>
    <property type="match status" value="1"/>
</dbReference>
<evidence type="ECO:0000256" key="2">
    <source>
        <dbReference type="ARBA" id="ARBA00022603"/>
    </source>
</evidence>
<comment type="similarity">
    <text evidence="6">Belongs to the class I-like SAM-binding methyltransferase superfamily. RNA M5U methyltransferase family.</text>
</comment>
<dbReference type="Gene3D" id="2.40.50.1070">
    <property type="match status" value="1"/>
</dbReference>
<dbReference type="GO" id="GO:0008168">
    <property type="term" value="F:methyltransferase activity"/>
    <property type="evidence" value="ECO:0007669"/>
    <property type="project" value="UniProtKB-KW"/>
</dbReference>
<keyword evidence="4 6" id="KW-0949">S-adenosyl-L-methionine</keyword>
<dbReference type="GO" id="GO:0032259">
    <property type="term" value="P:methylation"/>
    <property type="evidence" value="ECO:0007669"/>
    <property type="project" value="UniProtKB-KW"/>
</dbReference>
<dbReference type="Gene3D" id="2.40.50.140">
    <property type="entry name" value="Nucleic acid-binding proteins"/>
    <property type="match status" value="1"/>
</dbReference>
<feature type="binding site" evidence="6">
    <location>
        <position position="342"/>
    </location>
    <ligand>
        <name>S-adenosyl-L-methionine</name>
        <dbReference type="ChEBI" id="CHEBI:59789"/>
    </ligand>
</feature>
<gene>
    <name evidence="8" type="ORF">WNY59_11300</name>
</gene>
<reference evidence="8 9" key="1">
    <citation type="submission" date="2024-03" db="EMBL/GenBank/DDBJ databases">
        <title>Community enrichment and isolation of bacterial strains for fucoidan degradation.</title>
        <authorList>
            <person name="Sichert A."/>
        </authorList>
    </citation>
    <scope>NUCLEOTIDE SEQUENCE [LARGE SCALE GENOMIC DNA]</scope>
    <source>
        <strain evidence="8 9">AS62</strain>
    </source>
</reference>
<keyword evidence="1" id="KW-0479">Metal-binding</keyword>
<evidence type="ECO:0000256" key="4">
    <source>
        <dbReference type="ARBA" id="ARBA00022691"/>
    </source>
</evidence>
<dbReference type="Gene3D" id="3.40.50.150">
    <property type="entry name" value="Vaccinia Virus protein VP39"/>
    <property type="match status" value="1"/>
</dbReference>
<accession>A0ABU9T7S6</accession>
<evidence type="ECO:0000256" key="1">
    <source>
        <dbReference type="ARBA" id="ARBA00022485"/>
    </source>
</evidence>
<dbReference type="EMBL" id="JBBMQO010000006">
    <property type="protein sequence ID" value="MEM5502178.1"/>
    <property type="molecule type" value="Genomic_DNA"/>
</dbReference>
<sequence>MVSQTLEVKSLGALGDGIAANGVFVPGALPGDVVEANVEKGRASVRTWQIKSDLHVTPVCKHFGDCGGCKMQHLDMAAYSAWKASLVSDALSQEGIHIDLQPMVTCEPNSRRRAVFSVVVKDEGVDVGFQRAGSNHVVAIEECHVITERLAGATQTIGQLAKTFQPRGKTASFTVLDTRTGFDVSVSGDYKLKDNDRRAISAFAVKTKLARVTVNGETIIENNRPMLSLSGFDVAPPAGGFVQAVQTIEDVMVQLVCDHLSKCKRIADIFSGSGTFTLPLARIGSVVAAEGEAAALNALDRAWREAAGKGLKPLKTEKRDLHHRPFMAKELELMKTQGAVFDPPRAGAEMQAKELAKSKVKRIAAVSCNPTTLARDLRILIDGGYTLQSVTPLDQFLWSPHVEAVALLVRGKG</sequence>
<dbReference type="PROSITE" id="PS01230">
    <property type="entry name" value="TRMA_1"/>
    <property type="match status" value="1"/>
</dbReference>
<feature type="binding site" evidence="6">
    <location>
        <position position="243"/>
    </location>
    <ligand>
        <name>S-adenosyl-L-methionine</name>
        <dbReference type="ChEBI" id="CHEBI:59789"/>
    </ligand>
</feature>
<keyword evidence="9" id="KW-1185">Reference proteome</keyword>
<dbReference type="SUPFAM" id="SSF53335">
    <property type="entry name" value="S-adenosyl-L-methionine-dependent methyltransferases"/>
    <property type="match status" value="1"/>
</dbReference>
<evidence type="ECO:0000313" key="8">
    <source>
        <dbReference type="EMBL" id="MEM5502178.1"/>
    </source>
</evidence>
<feature type="binding site" evidence="6">
    <location>
        <position position="270"/>
    </location>
    <ligand>
        <name>S-adenosyl-L-methionine</name>
        <dbReference type="ChEBI" id="CHEBI:59789"/>
    </ligand>
</feature>